<protein>
    <submittedName>
        <fullName evidence="3">Putative O-linked-mannose beta-1-2-N-acetylglucosaminyltransferase 1-like 4</fullName>
    </submittedName>
    <submittedName>
        <fullName evidence="2">Putative O-linked-mannose beta-1-2-N-acetylglucosaminyltransferase 1-like 5</fullName>
    </submittedName>
</protein>
<dbReference type="Proteomes" id="UP000747542">
    <property type="component" value="Unassembled WGS sequence"/>
</dbReference>
<comment type="caution">
    <text evidence="2">The sequence shown here is derived from an EMBL/GenBank/DDBJ whole genome shotgun (WGS) entry which is preliminary data.</text>
</comment>
<proteinExistence type="predicted"/>
<reference evidence="2" key="1">
    <citation type="journal article" date="2021" name="Sci. Adv.">
        <title>The American lobster genome reveals insights on longevity, neural, and immune adaptations.</title>
        <authorList>
            <person name="Polinski J.M."/>
            <person name="Zimin A.V."/>
            <person name="Clark K.F."/>
            <person name="Kohn A.B."/>
            <person name="Sadowski N."/>
            <person name="Timp W."/>
            <person name="Ptitsyn A."/>
            <person name="Khanna P."/>
            <person name="Romanova D.Y."/>
            <person name="Williams P."/>
            <person name="Greenwood S.J."/>
            <person name="Moroz L.L."/>
            <person name="Walt D.R."/>
            <person name="Bodnar A.G."/>
        </authorList>
    </citation>
    <scope>NUCLEOTIDE SEQUENCE</scope>
    <source>
        <strain evidence="2">GMGI-L3</strain>
    </source>
</reference>
<evidence type="ECO:0000313" key="3">
    <source>
        <dbReference type="EMBL" id="KAG7178105.1"/>
    </source>
</evidence>
<accession>A0A8J5MR85</accession>
<dbReference type="EMBL" id="JAHLQT010030497">
    <property type="protein sequence ID" value="KAG7161018.1"/>
    <property type="molecule type" value="Genomic_DNA"/>
</dbReference>
<dbReference type="AlphaFoldDB" id="A0A8J5MR85"/>
<feature type="region of interest" description="Disordered" evidence="1">
    <location>
        <begin position="157"/>
        <end position="186"/>
    </location>
</feature>
<feature type="non-terminal residue" evidence="2">
    <location>
        <position position="203"/>
    </location>
</feature>
<feature type="compositionally biased region" description="Basic and acidic residues" evidence="1">
    <location>
        <begin position="158"/>
        <end position="172"/>
    </location>
</feature>
<gene>
    <name evidence="3" type="ORF">Hamer_G003876</name>
    <name evidence="2" type="ORF">Hamer_G028295</name>
</gene>
<evidence type="ECO:0000313" key="2">
    <source>
        <dbReference type="EMBL" id="KAG7161018.1"/>
    </source>
</evidence>
<organism evidence="2 4">
    <name type="scientific">Homarus americanus</name>
    <name type="common">American lobster</name>
    <dbReference type="NCBI Taxonomy" id="6706"/>
    <lineage>
        <taxon>Eukaryota</taxon>
        <taxon>Metazoa</taxon>
        <taxon>Ecdysozoa</taxon>
        <taxon>Arthropoda</taxon>
        <taxon>Crustacea</taxon>
        <taxon>Multicrustacea</taxon>
        <taxon>Malacostraca</taxon>
        <taxon>Eumalacostraca</taxon>
        <taxon>Eucarida</taxon>
        <taxon>Decapoda</taxon>
        <taxon>Pleocyemata</taxon>
        <taxon>Astacidea</taxon>
        <taxon>Nephropoidea</taxon>
        <taxon>Nephropidae</taxon>
        <taxon>Homarus</taxon>
    </lineage>
</organism>
<name>A0A8J5MR85_HOMAM</name>
<sequence>GVDWDLWVLQNIIGERDILVPEIPRTKHRGGGGAHVTGTEQAQHYNQQPLNTFVNATLDIQGVKLLNYLKLHVNAIREAQVVRLTQHPCQVLPIPRHQVNQSFVIYIHRPAMSAETVWSYYVVARPDDRSGRHIQGDAGRRQVRYSTPLQEDAFYHNYRSEDPPTLPSRRDQPPQPCLFRGRGHSHGGQVIKVDMAEQNLMNR</sequence>
<evidence type="ECO:0000313" key="4">
    <source>
        <dbReference type="Proteomes" id="UP000747542"/>
    </source>
</evidence>
<evidence type="ECO:0000256" key="1">
    <source>
        <dbReference type="SAM" id="MobiDB-lite"/>
    </source>
</evidence>
<dbReference type="EMBL" id="JAHLQT010000697">
    <property type="protein sequence ID" value="KAG7178105.1"/>
    <property type="molecule type" value="Genomic_DNA"/>
</dbReference>
<keyword evidence="4" id="KW-1185">Reference proteome</keyword>